<reference evidence="3 4" key="1">
    <citation type="submission" date="2014-04" db="EMBL/GenBank/DDBJ databases">
        <authorList>
            <consortium name="DOE Joint Genome Institute"/>
            <person name="Kuo A."/>
            <person name="Girlanda M."/>
            <person name="Perotto S."/>
            <person name="Kohler A."/>
            <person name="Nagy L.G."/>
            <person name="Floudas D."/>
            <person name="Copeland A."/>
            <person name="Barry K.W."/>
            <person name="Cichocki N."/>
            <person name="Veneault-Fourrey C."/>
            <person name="LaButti K."/>
            <person name="Lindquist E.A."/>
            <person name="Lipzen A."/>
            <person name="Lundell T."/>
            <person name="Morin E."/>
            <person name="Murat C."/>
            <person name="Sun H."/>
            <person name="Tunlid A."/>
            <person name="Henrissat B."/>
            <person name="Grigoriev I.V."/>
            <person name="Hibbett D.S."/>
            <person name="Martin F."/>
            <person name="Nordberg H.P."/>
            <person name="Cantor M.N."/>
            <person name="Hua S.X."/>
        </authorList>
    </citation>
    <scope>NUCLEOTIDE SEQUENCE [LARGE SCALE GENOMIC DNA]</scope>
    <source>
        <strain evidence="3 4">MUT 4182</strain>
    </source>
</reference>
<proteinExistence type="predicted"/>
<organism evidence="3 4">
    <name type="scientific">Tulasnella calospora MUT 4182</name>
    <dbReference type="NCBI Taxonomy" id="1051891"/>
    <lineage>
        <taxon>Eukaryota</taxon>
        <taxon>Fungi</taxon>
        <taxon>Dikarya</taxon>
        <taxon>Basidiomycota</taxon>
        <taxon>Agaricomycotina</taxon>
        <taxon>Agaricomycetes</taxon>
        <taxon>Cantharellales</taxon>
        <taxon>Tulasnellaceae</taxon>
        <taxon>Tulasnella</taxon>
    </lineage>
</organism>
<feature type="compositionally biased region" description="Low complexity" evidence="1">
    <location>
        <begin position="212"/>
        <end position="224"/>
    </location>
</feature>
<feature type="transmembrane region" description="Helical" evidence="2">
    <location>
        <begin position="108"/>
        <end position="131"/>
    </location>
</feature>
<gene>
    <name evidence="3" type="ORF">M407DRAFT_27201</name>
</gene>
<feature type="region of interest" description="Disordered" evidence="1">
    <location>
        <begin position="329"/>
        <end position="363"/>
    </location>
</feature>
<feature type="non-terminal residue" evidence="3">
    <location>
        <position position="507"/>
    </location>
</feature>
<dbReference type="AlphaFoldDB" id="A0A0C3LPD6"/>
<dbReference type="CDD" id="cd12087">
    <property type="entry name" value="TM_EGFR-like"/>
    <property type="match status" value="1"/>
</dbReference>
<keyword evidence="2" id="KW-0472">Membrane</keyword>
<name>A0A0C3LPD6_9AGAM</name>
<dbReference type="Proteomes" id="UP000054248">
    <property type="component" value="Unassembled WGS sequence"/>
</dbReference>
<keyword evidence="2" id="KW-0812">Transmembrane</keyword>
<feature type="compositionally biased region" description="Low complexity" evidence="1">
    <location>
        <begin position="352"/>
        <end position="361"/>
    </location>
</feature>
<accession>A0A0C3LPD6</accession>
<dbReference type="EMBL" id="KN823088">
    <property type="protein sequence ID" value="KIO23282.1"/>
    <property type="molecule type" value="Genomic_DNA"/>
</dbReference>
<evidence type="ECO:0000256" key="1">
    <source>
        <dbReference type="SAM" id="MobiDB-lite"/>
    </source>
</evidence>
<reference evidence="4" key="2">
    <citation type="submission" date="2015-01" db="EMBL/GenBank/DDBJ databases">
        <title>Evolutionary Origins and Diversification of the Mycorrhizal Mutualists.</title>
        <authorList>
            <consortium name="DOE Joint Genome Institute"/>
            <consortium name="Mycorrhizal Genomics Consortium"/>
            <person name="Kohler A."/>
            <person name="Kuo A."/>
            <person name="Nagy L.G."/>
            <person name="Floudas D."/>
            <person name="Copeland A."/>
            <person name="Barry K.W."/>
            <person name="Cichocki N."/>
            <person name="Veneault-Fourrey C."/>
            <person name="LaButti K."/>
            <person name="Lindquist E.A."/>
            <person name="Lipzen A."/>
            <person name="Lundell T."/>
            <person name="Morin E."/>
            <person name="Murat C."/>
            <person name="Riley R."/>
            <person name="Ohm R."/>
            <person name="Sun H."/>
            <person name="Tunlid A."/>
            <person name="Henrissat B."/>
            <person name="Grigoriev I.V."/>
            <person name="Hibbett D.S."/>
            <person name="Martin F."/>
        </authorList>
    </citation>
    <scope>NUCLEOTIDE SEQUENCE [LARGE SCALE GENOMIC DNA]</scope>
    <source>
        <strain evidence="4">MUT 4182</strain>
    </source>
</reference>
<keyword evidence="4" id="KW-1185">Reference proteome</keyword>
<dbReference type="HOGENOM" id="CLU_538153_0_0_1"/>
<feature type="compositionally biased region" description="Polar residues" evidence="1">
    <location>
        <begin position="62"/>
        <end position="78"/>
    </location>
</feature>
<feature type="region of interest" description="Disordered" evidence="1">
    <location>
        <begin position="257"/>
        <end position="289"/>
    </location>
</feature>
<feature type="compositionally biased region" description="Low complexity" evidence="1">
    <location>
        <begin position="79"/>
        <end position="94"/>
    </location>
</feature>
<evidence type="ECO:0000313" key="3">
    <source>
        <dbReference type="EMBL" id="KIO23282.1"/>
    </source>
</evidence>
<dbReference type="OrthoDB" id="3249562at2759"/>
<evidence type="ECO:0000256" key="2">
    <source>
        <dbReference type="SAM" id="Phobius"/>
    </source>
</evidence>
<feature type="region of interest" description="Disordered" evidence="1">
    <location>
        <begin position="159"/>
        <end position="234"/>
    </location>
</feature>
<feature type="region of interest" description="Disordered" evidence="1">
    <location>
        <begin position="62"/>
        <end position="94"/>
    </location>
</feature>
<keyword evidence="2" id="KW-1133">Transmembrane helix</keyword>
<evidence type="ECO:0000313" key="4">
    <source>
        <dbReference type="Proteomes" id="UP000054248"/>
    </source>
</evidence>
<sequence length="507" mass="51993">MPTETGVTNSGFQSSVLGAVSTITQSASPIATASGTGSISGISSVTESLSASLSVTDTLSGSLSATDTQSGSLSATEIPTSALPSSSSSVSPAAFPPGGKHLALPTGAIVGIVVGGLFAIVLCCILAACFFRQRDHRSSYRRSDPRDPEVQAGIAEQSSLLSGRLAGGESPPIGSPTMPGAVLRSGRRTPLSTRRPQYEAVPTAMGSHETAEATQEATAEAAEAIEPSRASTDEVHPNGYIALAVGAAAGAAAATATARSRTTAPPDIRTSNLQTSSSGSTSPRSRIGSVITPITGTFLNFFGRRSRRQEQLGDGWEEVVPPTRQQAMGLGMTRPQTPPRHTDSPLQPFPPNSLNSSSRPSELVERLNSTYGSHDRPASFVSGHSEYVDARSRPHTPGSGLVASAIGVAVGEPEMSERSLGLVSRRSEPPVPPLPLPLQGYQPVSAIPPQLRSSLQTTGTAGTTGSGNPFENSAYLADQAAYDDALDSLPPVGLLPPAVVGATNQRG</sequence>
<protein>
    <submittedName>
        <fullName evidence="3">Uncharacterized protein</fullName>
    </submittedName>
</protein>